<dbReference type="Ensembl" id="ENSMLET00000031072.1">
    <property type="protein sequence ID" value="ENSMLEP00000007728.1"/>
    <property type="gene ID" value="ENSMLEG00000027979.1"/>
</dbReference>
<name>A0A2K5XWP4_MANLE</name>
<dbReference type="Proteomes" id="UP000233140">
    <property type="component" value="Unassembled WGS sequence"/>
</dbReference>
<evidence type="ECO:0000313" key="2">
    <source>
        <dbReference type="Proteomes" id="UP000233140"/>
    </source>
</evidence>
<dbReference type="OMA" id="CCIISFG"/>
<reference evidence="1" key="1">
    <citation type="submission" date="2025-08" db="UniProtKB">
        <authorList>
            <consortium name="Ensembl"/>
        </authorList>
    </citation>
    <scope>IDENTIFICATION</scope>
</reference>
<organism evidence="1 2">
    <name type="scientific">Mandrillus leucophaeus</name>
    <name type="common">Drill</name>
    <name type="synonym">Papio leucophaeus</name>
    <dbReference type="NCBI Taxonomy" id="9568"/>
    <lineage>
        <taxon>Eukaryota</taxon>
        <taxon>Metazoa</taxon>
        <taxon>Chordata</taxon>
        <taxon>Craniata</taxon>
        <taxon>Vertebrata</taxon>
        <taxon>Euteleostomi</taxon>
        <taxon>Mammalia</taxon>
        <taxon>Eutheria</taxon>
        <taxon>Euarchontoglires</taxon>
        <taxon>Primates</taxon>
        <taxon>Haplorrhini</taxon>
        <taxon>Catarrhini</taxon>
        <taxon>Cercopithecidae</taxon>
        <taxon>Cercopithecinae</taxon>
        <taxon>Mandrillus</taxon>
    </lineage>
</organism>
<accession>A0A2K5XWP4</accession>
<dbReference type="AlphaFoldDB" id="A0A2K5XWP4"/>
<protein>
    <submittedName>
        <fullName evidence="1">Uncharacterized protein</fullName>
    </submittedName>
</protein>
<dbReference type="GeneTree" id="ENSGT00910000147115"/>
<evidence type="ECO:0000313" key="1">
    <source>
        <dbReference type="Ensembl" id="ENSMLEP00000007728.1"/>
    </source>
</evidence>
<reference evidence="1" key="2">
    <citation type="submission" date="2025-09" db="UniProtKB">
        <authorList>
            <consortium name="Ensembl"/>
        </authorList>
    </citation>
    <scope>IDENTIFICATION</scope>
</reference>
<proteinExistence type="predicted"/>
<sequence length="75" mass="8692">MRFLLFKNLSKAIDDNFKKETHNIPKYNVLFTSNILRSPKKPPFCCIISCSSEKGQILLLAEACHSQYLSLCFFF</sequence>
<keyword evidence="2" id="KW-1185">Reference proteome</keyword>